<dbReference type="Proteomes" id="UP001144673">
    <property type="component" value="Chromosome 6"/>
</dbReference>
<proteinExistence type="predicted"/>
<sequence length="98" mass="10278">MMTPGRGLRLALQQNLTPGPVSTPLNKSCWLGLGLVSGVMDVLSRQQGWPLSGAHLVGLGRPLAIGPPVESGAELAALRRFFLPNPACSRVSPGQPQQ</sequence>
<dbReference type="KEGG" id="amus:LMH87_000930"/>
<dbReference type="AlphaFoldDB" id="A0A9W8QGB7"/>
<organism evidence="1 2">
    <name type="scientific">Akanthomyces muscarius</name>
    <name type="common">Entomopathogenic fungus</name>
    <name type="synonym">Lecanicillium muscarium</name>
    <dbReference type="NCBI Taxonomy" id="2231603"/>
    <lineage>
        <taxon>Eukaryota</taxon>
        <taxon>Fungi</taxon>
        <taxon>Dikarya</taxon>
        <taxon>Ascomycota</taxon>
        <taxon>Pezizomycotina</taxon>
        <taxon>Sordariomycetes</taxon>
        <taxon>Hypocreomycetidae</taxon>
        <taxon>Hypocreales</taxon>
        <taxon>Cordycipitaceae</taxon>
        <taxon>Akanthomyces</taxon>
    </lineage>
</organism>
<name>A0A9W8QGB7_AKAMU</name>
<evidence type="ECO:0000313" key="1">
    <source>
        <dbReference type="EMBL" id="KAJ4155696.1"/>
    </source>
</evidence>
<protein>
    <submittedName>
        <fullName evidence="1">Uncharacterized protein</fullName>
    </submittedName>
</protein>
<dbReference type="GeneID" id="80888089"/>
<keyword evidence="2" id="KW-1185">Reference proteome</keyword>
<accession>A0A9W8QGB7</accession>
<dbReference type="RefSeq" id="XP_056055820.1">
    <property type="nucleotide sequence ID" value="XM_056198921.1"/>
</dbReference>
<evidence type="ECO:0000313" key="2">
    <source>
        <dbReference type="Proteomes" id="UP001144673"/>
    </source>
</evidence>
<dbReference type="EMBL" id="JAJHUN010000007">
    <property type="protein sequence ID" value="KAJ4155696.1"/>
    <property type="molecule type" value="Genomic_DNA"/>
</dbReference>
<comment type="caution">
    <text evidence="1">The sequence shown here is derived from an EMBL/GenBank/DDBJ whole genome shotgun (WGS) entry which is preliminary data.</text>
</comment>
<gene>
    <name evidence="1" type="ORF">LMH87_000930</name>
</gene>
<reference evidence="1" key="1">
    <citation type="journal article" date="2023" name="Access Microbiol">
        <title>De-novo genome assembly for Akanthomyces muscarius, a biocontrol agent of insect agricultural pests.</title>
        <authorList>
            <person name="Erdos Z."/>
            <person name="Studholme D.J."/>
            <person name="Raymond B."/>
            <person name="Sharma M."/>
        </authorList>
    </citation>
    <scope>NUCLEOTIDE SEQUENCE</scope>
    <source>
        <strain evidence="1">Ve6</strain>
    </source>
</reference>